<dbReference type="AlphaFoldDB" id="A0A1F7F5D1"/>
<sequence length="474" mass="51821">MFCIRKNRSPFSRDLKTTDSGPRHVGRTPALANQDGYAAYLVLSLLVIIAFLLNAIILGYGRHRKSVETYRKKIQTGFIVTAAEEYVQYLMNTPDGLDYLLSTPEIRKELDSESGFSVSVTRKGCFLECGMEARYGTQTRKINRVIGQRHTDLNNSALFVFGGMSGLILGGNATIEGNVHLPSGSVNTSSQGYFTYRGGVPMQGKVVQDSRAHDFFIDKRLALLEVRNAQRCLARVKAGVQTSGHVPASVFSQANTLYEHGGDVNLDNSMDLDLNGGTLVVSGNVRLNGNSAIRDGTLYANGEVELKDRSCLTSMIVCVKNGMRAYNESSLKGQFITPAGISVNNYTKGLNFTLLLADSSLWPNAGSARSSITIMDRAEVHGVVVYSAESEQRDIRFTLGEGAMVDGFVYCAGSAEIRGSVLGQAWTSSFACMYNRTVHGGIMMDGKILSSKQDWQTFMPPLFGVEKELAFYEK</sequence>
<evidence type="ECO:0000256" key="1">
    <source>
        <dbReference type="SAM" id="Phobius"/>
    </source>
</evidence>
<organism evidence="2 3">
    <name type="scientific">Candidatus Raymondbacteria bacterium RIFOXYD12_FULL_49_13</name>
    <dbReference type="NCBI Taxonomy" id="1817890"/>
    <lineage>
        <taxon>Bacteria</taxon>
        <taxon>Raymondiibacteriota</taxon>
    </lineage>
</organism>
<name>A0A1F7F5D1_UNCRA</name>
<dbReference type="Proteomes" id="UP000179243">
    <property type="component" value="Unassembled WGS sequence"/>
</dbReference>
<keyword evidence="1" id="KW-1133">Transmembrane helix</keyword>
<evidence type="ECO:0000313" key="2">
    <source>
        <dbReference type="EMBL" id="OGK01874.1"/>
    </source>
</evidence>
<comment type="caution">
    <text evidence="2">The sequence shown here is derived from an EMBL/GenBank/DDBJ whole genome shotgun (WGS) entry which is preliminary data.</text>
</comment>
<reference evidence="2 3" key="1">
    <citation type="journal article" date="2016" name="Nat. Commun.">
        <title>Thousands of microbial genomes shed light on interconnected biogeochemical processes in an aquifer system.</title>
        <authorList>
            <person name="Anantharaman K."/>
            <person name="Brown C.T."/>
            <person name="Hug L.A."/>
            <person name="Sharon I."/>
            <person name="Castelle C.J."/>
            <person name="Probst A.J."/>
            <person name="Thomas B.C."/>
            <person name="Singh A."/>
            <person name="Wilkins M.J."/>
            <person name="Karaoz U."/>
            <person name="Brodie E.L."/>
            <person name="Williams K.H."/>
            <person name="Hubbard S.S."/>
            <person name="Banfield J.F."/>
        </authorList>
    </citation>
    <scope>NUCLEOTIDE SEQUENCE [LARGE SCALE GENOMIC DNA]</scope>
</reference>
<proteinExistence type="predicted"/>
<keyword evidence="1" id="KW-0472">Membrane</keyword>
<evidence type="ECO:0008006" key="4">
    <source>
        <dbReference type="Google" id="ProtNLM"/>
    </source>
</evidence>
<evidence type="ECO:0000313" key="3">
    <source>
        <dbReference type="Proteomes" id="UP000179243"/>
    </source>
</evidence>
<keyword evidence="1" id="KW-0812">Transmembrane</keyword>
<accession>A0A1F7F5D1</accession>
<gene>
    <name evidence="2" type="ORF">A2519_04780</name>
</gene>
<dbReference type="EMBL" id="MFYX01000117">
    <property type="protein sequence ID" value="OGK01874.1"/>
    <property type="molecule type" value="Genomic_DNA"/>
</dbReference>
<feature type="transmembrane region" description="Helical" evidence="1">
    <location>
        <begin position="37"/>
        <end position="61"/>
    </location>
</feature>
<protein>
    <recommendedName>
        <fullName evidence="4">Type 4 fimbrial biogenesis protein PilX N-terminal domain-containing protein</fullName>
    </recommendedName>
</protein>